<dbReference type="EMBL" id="BMHO01000002">
    <property type="protein sequence ID" value="GGD45367.1"/>
    <property type="molecule type" value="Genomic_DNA"/>
</dbReference>
<gene>
    <name evidence="2" type="ORF">GCM10010915_28300</name>
</gene>
<evidence type="ECO:0000256" key="1">
    <source>
        <dbReference type="SAM" id="MobiDB-lite"/>
    </source>
</evidence>
<keyword evidence="3" id="KW-1185">Reference proteome</keyword>
<evidence type="ECO:0000313" key="2">
    <source>
        <dbReference type="EMBL" id="GGD45367.1"/>
    </source>
</evidence>
<comment type="caution">
    <text evidence="2">The sequence shown here is derived from an EMBL/GenBank/DDBJ whole genome shotgun (WGS) entry which is preliminary data.</text>
</comment>
<reference evidence="2" key="2">
    <citation type="submission" date="2020-09" db="EMBL/GenBank/DDBJ databases">
        <authorList>
            <person name="Sun Q."/>
            <person name="Zhou Y."/>
        </authorList>
    </citation>
    <scope>NUCLEOTIDE SEQUENCE</scope>
    <source>
        <strain evidence="2">CGMCC 1.15152</strain>
    </source>
</reference>
<organism evidence="2 3">
    <name type="scientific">Microbacterium faecale</name>
    <dbReference type="NCBI Taxonomy" id="1804630"/>
    <lineage>
        <taxon>Bacteria</taxon>
        <taxon>Bacillati</taxon>
        <taxon>Actinomycetota</taxon>
        <taxon>Actinomycetes</taxon>
        <taxon>Micrococcales</taxon>
        <taxon>Microbacteriaceae</taxon>
        <taxon>Microbacterium</taxon>
    </lineage>
</organism>
<dbReference type="AlphaFoldDB" id="A0A916YHV0"/>
<protein>
    <submittedName>
        <fullName evidence="2">Uncharacterized protein</fullName>
    </submittedName>
</protein>
<sequence>MPMTTGVTASGSVRSRAAPTQSPKVTGFGGGAFVVPRFAGFPLTFLEFFATDPHRSRAVRPALR</sequence>
<reference evidence="2" key="1">
    <citation type="journal article" date="2014" name="Int. J. Syst. Evol. Microbiol.">
        <title>Complete genome sequence of Corynebacterium casei LMG S-19264T (=DSM 44701T), isolated from a smear-ripened cheese.</title>
        <authorList>
            <consortium name="US DOE Joint Genome Institute (JGI-PGF)"/>
            <person name="Walter F."/>
            <person name="Albersmeier A."/>
            <person name="Kalinowski J."/>
            <person name="Ruckert C."/>
        </authorList>
    </citation>
    <scope>NUCLEOTIDE SEQUENCE</scope>
    <source>
        <strain evidence="2">CGMCC 1.15152</strain>
    </source>
</reference>
<dbReference type="Proteomes" id="UP000633205">
    <property type="component" value="Unassembled WGS sequence"/>
</dbReference>
<evidence type="ECO:0000313" key="3">
    <source>
        <dbReference type="Proteomes" id="UP000633205"/>
    </source>
</evidence>
<feature type="region of interest" description="Disordered" evidence="1">
    <location>
        <begin position="1"/>
        <end position="24"/>
    </location>
</feature>
<accession>A0A916YHV0</accession>
<proteinExistence type="predicted"/>
<name>A0A916YHV0_9MICO</name>